<dbReference type="PANTHER" id="PTHR40448:SF1">
    <property type="entry name" value="TWO-COMPONENT SENSOR HISTIDINE KINASE"/>
    <property type="match status" value="1"/>
</dbReference>
<feature type="transmembrane region" description="Helical" evidence="1">
    <location>
        <begin position="198"/>
        <end position="221"/>
    </location>
</feature>
<evidence type="ECO:0000313" key="3">
    <source>
        <dbReference type="EMBL" id="SJZ68626.1"/>
    </source>
</evidence>
<keyword evidence="1" id="KW-0472">Membrane</keyword>
<evidence type="ECO:0000313" key="4">
    <source>
        <dbReference type="Proteomes" id="UP000189857"/>
    </source>
</evidence>
<feature type="transmembrane region" description="Helical" evidence="1">
    <location>
        <begin position="123"/>
        <end position="145"/>
    </location>
</feature>
<dbReference type="SUPFAM" id="SSF55874">
    <property type="entry name" value="ATPase domain of HSP90 chaperone/DNA topoisomerase II/histidine kinase"/>
    <property type="match status" value="1"/>
</dbReference>
<evidence type="ECO:0000256" key="1">
    <source>
        <dbReference type="SAM" id="Phobius"/>
    </source>
</evidence>
<dbReference type="PANTHER" id="PTHR40448">
    <property type="entry name" value="TWO-COMPONENT SENSOR HISTIDINE KINASE"/>
    <property type="match status" value="1"/>
</dbReference>
<organism evidence="3 4">
    <name type="scientific">Eubacterium ruminantium</name>
    <dbReference type="NCBI Taxonomy" id="42322"/>
    <lineage>
        <taxon>Bacteria</taxon>
        <taxon>Bacillati</taxon>
        <taxon>Bacillota</taxon>
        <taxon>Clostridia</taxon>
        <taxon>Eubacteriales</taxon>
        <taxon>Eubacteriaceae</taxon>
        <taxon>Eubacterium</taxon>
    </lineage>
</organism>
<reference evidence="3 4" key="1">
    <citation type="submission" date="2017-02" db="EMBL/GenBank/DDBJ databases">
        <authorList>
            <person name="Peterson S.W."/>
        </authorList>
    </citation>
    <scope>NUCLEOTIDE SEQUENCE [LARGE SCALE GENOMIC DNA]</scope>
    <source>
        <strain evidence="3 4">ATCC 17233</strain>
    </source>
</reference>
<protein>
    <submittedName>
        <fullName evidence="3">GHKL domain-containing protein</fullName>
    </submittedName>
</protein>
<feature type="domain" description="Sensor histidine kinase NatK-like C-terminal" evidence="2">
    <location>
        <begin position="368"/>
        <end position="478"/>
    </location>
</feature>
<feature type="transmembrane region" description="Helical" evidence="1">
    <location>
        <begin position="165"/>
        <end position="186"/>
    </location>
</feature>
<feature type="transmembrane region" description="Helical" evidence="1">
    <location>
        <begin position="233"/>
        <end position="254"/>
    </location>
</feature>
<dbReference type="Proteomes" id="UP000189857">
    <property type="component" value="Unassembled WGS sequence"/>
</dbReference>
<feature type="transmembrane region" description="Helical" evidence="1">
    <location>
        <begin position="52"/>
        <end position="73"/>
    </location>
</feature>
<name>A0A1T4MP84_9FIRM</name>
<dbReference type="InterPro" id="IPR036890">
    <property type="entry name" value="HATPase_C_sf"/>
</dbReference>
<evidence type="ECO:0000259" key="2">
    <source>
        <dbReference type="Pfam" id="PF14501"/>
    </source>
</evidence>
<proteinExistence type="predicted"/>
<dbReference type="Pfam" id="PF14501">
    <property type="entry name" value="HATPase_c_5"/>
    <property type="match status" value="1"/>
</dbReference>
<keyword evidence="1" id="KW-0812">Transmembrane</keyword>
<accession>A0A1T4MP84</accession>
<feature type="transmembrane region" description="Helical" evidence="1">
    <location>
        <begin position="12"/>
        <end position="40"/>
    </location>
</feature>
<keyword evidence="1" id="KW-1133">Transmembrane helix</keyword>
<dbReference type="EMBL" id="FUXA01000007">
    <property type="protein sequence ID" value="SJZ68626.1"/>
    <property type="molecule type" value="Genomic_DNA"/>
</dbReference>
<dbReference type="InterPro" id="IPR032834">
    <property type="entry name" value="NatK-like_C"/>
</dbReference>
<dbReference type="OrthoDB" id="3173688at2"/>
<dbReference type="GO" id="GO:0042802">
    <property type="term" value="F:identical protein binding"/>
    <property type="evidence" value="ECO:0007669"/>
    <property type="project" value="TreeGrafter"/>
</dbReference>
<dbReference type="AlphaFoldDB" id="A0A1T4MP84"/>
<gene>
    <name evidence="3" type="ORF">SAMN02745110_01308</name>
</gene>
<keyword evidence="4" id="KW-1185">Reference proteome</keyword>
<feature type="transmembrane region" description="Helical" evidence="1">
    <location>
        <begin position="93"/>
        <end position="111"/>
    </location>
</feature>
<dbReference type="Gene3D" id="1.10.287.130">
    <property type="match status" value="1"/>
</dbReference>
<dbReference type="Gene3D" id="3.30.565.10">
    <property type="entry name" value="Histidine kinase-like ATPase, C-terminal domain"/>
    <property type="match status" value="1"/>
</dbReference>
<sequence length="484" mass="55304">MGAYGLKRLIEIGIYTSVANFNFGLTLLEVILCMGCLLGCKIEFSKKAKRNIAVSWILFVVAADVATYLVIYRLNKIGTSMDDLVFYEYVVDIFNIITIIALGLIFFLSVYKEKKVLRTIQSAVAALFLMLYEGEIVTYVYTYFMGMELDTASSSLSDPMSDGRGYIIIDIVCGVIFFCVLYFGFYKRKLFIKIDLKYVLYFVIWTIVLYIVPALPFTSYFDGIRHERAKGMVTAFLLLMLSIGVPIIIILGIMKRRVKEKNEKQECYLDAQLEYIRQYKNAQSETRAFRHDIVNNLSLLNMMLENDKTEEAKVYLKELIGNVSSLSPKYVTGDEVLDSIVLMKVATMKEKDIEYTSDGVIDGGMPMSSMDICNLFANAFDNAIEACETFPKGADKWIKMNIKRNDMFYIVKLSNSNIDDSNLDVEKLFEGERQFTSKYDKDSHGFGTQSMRKTVKKYGGMIKADKDKYSFNLTIMIPRETKIV</sequence>